<evidence type="ECO:0000313" key="1">
    <source>
        <dbReference type="EnsemblPlants" id="Bo29054s010.1"/>
    </source>
</evidence>
<protein>
    <recommendedName>
        <fullName evidence="3">Reverse transcriptase Ty1/copia-type domain-containing protein</fullName>
    </recommendedName>
</protein>
<dbReference type="OMA" id="MRITRNR"/>
<dbReference type="AlphaFoldDB" id="A0A0D3AH95"/>
<accession>A0A0D3AH95</accession>
<dbReference type="Gramene" id="Bo29054s010.1">
    <property type="protein sequence ID" value="Bo29054s010.1"/>
    <property type="gene ID" value="Bo29054s010"/>
</dbReference>
<organism evidence="1 2">
    <name type="scientific">Brassica oleracea var. oleracea</name>
    <dbReference type="NCBI Taxonomy" id="109376"/>
    <lineage>
        <taxon>Eukaryota</taxon>
        <taxon>Viridiplantae</taxon>
        <taxon>Streptophyta</taxon>
        <taxon>Embryophyta</taxon>
        <taxon>Tracheophyta</taxon>
        <taxon>Spermatophyta</taxon>
        <taxon>Magnoliopsida</taxon>
        <taxon>eudicotyledons</taxon>
        <taxon>Gunneridae</taxon>
        <taxon>Pentapetalae</taxon>
        <taxon>rosids</taxon>
        <taxon>malvids</taxon>
        <taxon>Brassicales</taxon>
        <taxon>Brassicaceae</taxon>
        <taxon>Brassiceae</taxon>
        <taxon>Brassica</taxon>
    </lineage>
</organism>
<sequence length="64" mass="7490">MLLTEEKCDIEKLKLLGSEVEMKDLGATMKILGMEIFRDREKKLFLSQQAYINEVLTRFMMSSD</sequence>
<evidence type="ECO:0008006" key="3">
    <source>
        <dbReference type="Google" id="ProtNLM"/>
    </source>
</evidence>
<reference evidence="1" key="1">
    <citation type="journal article" date="2014" name="Genome Biol.">
        <title>Transcriptome and methylome profiling reveals relics of genome dominance in the mesopolyploid Brassica oleracea.</title>
        <authorList>
            <person name="Parkin I.A."/>
            <person name="Koh C."/>
            <person name="Tang H."/>
            <person name="Robinson S.J."/>
            <person name="Kagale S."/>
            <person name="Clarke W.E."/>
            <person name="Town C.D."/>
            <person name="Nixon J."/>
            <person name="Krishnakumar V."/>
            <person name="Bidwell S.L."/>
            <person name="Denoeud F."/>
            <person name="Belcram H."/>
            <person name="Links M.G."/>
            <person name="Just J."/>
            <person name="Clarke C."/>
            <person name="Bender T."/>
            <person name="Huebert T."/>
            <person name="Mason A.S."/>
            <person name="Pires J.C."/>
            <person name="Barker G."/>
            <person name="Moore J."/>
            <person name="Walley P.G."/>
            <person name="Manoli S."/>
            <person name="Batley J."/>
            <person name="Edwards D."/>
            <person name="Nelson M.N."/>
            <person name="Wang X."/>
            <person name="Paterson A.H."/>
            <person name="King G."/>
            <person name="Bancroft I."/>
            <person name="Chalhoub B."/>
            <person name="Sharpe A.G."/>
        </authorList>
    </citation>
    <scope>NUCLEOTIDE SEQUENCE [LARGE SCALE GENOMIC DNA]</scope>
    <source>
        <strain evidence="1">cv. TO1000</strain>
    </source>
</reference>
<name>A0A0D3AH95_BRAOL</name>
<dbReference type="EnsemblPlants" id="Bo29054s010.1">
    <property type="protein sequence ID" value="Bo29054s010.1"/>
    <property type="gene ID" value="Bo29054s010"/>
</dbReference>
<reference evidence="1" key="2">
    <citation type="submission" date="2015-06" db="UniProtKB">
        <authorList>
            <consortium name="EnsemblPlants"/>
        </authorList>
    </citation>
    <scope>IDENTIFICATION</scope>
</reference>
<proteinExistence type="predicted"/>
<dbReference type="Proteomes" id="UP000032141">
    <property type="component" value="Unassembled WGS sequence"/>
</dbReference>
<dbReference type="HOGENOM" id="CLU_2874449_0_0_1"/>
<evidence type="ECO:0000313" key="2">
    <source>
        <dbReference type="Proteomes" id="UP000032141"/>
    </source>
</evidence>
<keyword evidence="2" id="KW-1185">Reference proteome</keyword>